<dbReference type="GO" id="GO:0004725">
    <property type="term" value="F:protein tyrosine phosphatase activity"/>
    <property type="evidence" value="ECO:0007669"/>
    <property type="project" value="UniProtKB-EC"/>
</dbReference>
<evidence type="ECO:0000256" key="2">
    <source>
        <dbReference type="ARBA" id="ARBA00013064"/>
    </source>
</evidence>
<dbReference type="EMBL" id="ML210193">
    <property type="protein sequence ID" value="TFK24878.1"/>
    <property type="molecule type" value="Genomic_DNA"/>
</dbReference>
<dbReference type="AlphaFoldDB" id="A0A5C3L9H0"/>
<feature type="compositionally biased region" description="Low complexity" evidence="5">
    <location>
        <begin position="452"/>
        <end position="476"/>
    </location>
</feature>
<dbReference type="InterPro" id="IPR020422">
    <property type="entry name" value="TYR_PHOSPHATASE_DUAL_dom"/>
</dbReference>
<feature type="compositionally biased region" description="Acidic residues" evidence="5">
    <location>
        <begin position="51"/>
        <end position="64"/>
    </location>
</feature>
<feature type="compositionally biased region" description="Polar residues" evidence="5">
    <location>
        <begin position="545"/>
        <end position="554"/>
    </location>
</feature>
<feature type="region of interest" description="Disordered" evidence="5">
    <location>
        <begin position="428"/>
        <end position="576"/>
    </location>
</feature>
<dbReference type="Pfam" id="PF00581">
    <property type="entry name" value="Rhodanese"/>
    <property type="match status" value="1"/>
</dbReference>
<feature type="compositionally biased region" description="Pro residues" evidence="5">
    <location>
        <begin position="442"/>
        <end position="451"/>
    </location>
</feature>
<dbReference type="PROSITE" id="PS50054">
    <property type="entry name" value="TYR_PHOSPHATASE_DUAL"/>
    <property type="match status" value="1"/>
</dbReference>
<organism evidence="9 10">
    <name type="scientific">Coprinopsis marcescibilis</name>
    <name type="common">Agaric fungus</name>
    <name type="synonym">Psathyrella marcescibilis</name>
    <dbReference type="NCBI Taxonomy" id="230819"/>
    <lineage>
        <taxon>Eukaryota</taxon>
        <taxon>Fungi</taxon>
        <taxon>Dikarya</taxon>
        <taxon>Basidiomycota</taxon>
        <taxon>Agaricomycotina</taxon>
        <taxon>Agaricomycetes</taxon>
        <taxon>Agaricomycetidae</taxon>
        <taxon>Agaricales</taxon>
        <taxon>Agaricineae</taxon>
        <taxon>Psathyrellaceae</taxon>
        <taxon>Coprinopsis</taxon>
    </lineage>
</organism>
<feature type="region of interest" description="Disordered" evidence="5">
    <location>
        <begin position="130"/>
        <end position="166"/>
    </location>
</feature>
<feature type="region of interest" description="Disordered" evidence="5">
    <location>
        <begin position="1"/>
        <end position="79"/>
    </location>
</feature>
<gene>
    <name evidence="9" type="ORF">FA15DRAFT_669078</name>
</gene>
<evidence type="ECO:0000259" key="6">
    <source>
        <dbReference type="PROSITE" id="PS50054"/>
    </source>
</evidence>
<dbReference type="PANTHER" id="PTHR10159">
    <property type="entry name" value="DUAL SPECIFICITY PROTEIN PHOSPHATASE"/>
    <property type="match status" value="1"/>
</dbReference>
<feature type="compositionally biased region" description="Polar residues" evidence="5">
    <location>
        <begin position="803"/>
        <end position="814"/>
    </location>
</feature>
<dbReference type="Pfam" id="PF00782">
    <property type="entry name" value="DSPc"/>
    <property type="match status" value="1"/>
</dbReference>
<dbReference type="InterPro" id="IPR029021">
    <property type="entry name" value="Prot-tyrosine_phosphatase-like"/>
</dbReference>
<dbReference type="Gene3D" id="3.40.250.10">
    <property type="entry name" value="Rhodanese-like domain"/>
    <property type="match status" value="1"/>
</dbReference>
<dbReference type="PROSITE" id="PS50056">
    <property type="entry name" value="TYR_PHOSPHATASE_2"/>
    <property type="match status" value="1"/>
</dbReference>
<proteinExistence type="inferred from homology"/>
<feature type="region of interest" description="Disordered" evidence="5">
    <location>
        <begin position="801"/>
        <end position="855"/>
    </location>
</feature>
<feature type="domain" description="Tyrosine-protein phosphatase" evidence="6">
    <location>
        <begin position="650"/>
        <end position="799"/>
    </location>
</feature>
<dbReference type="Gene3D" id="3.90.190.10">
    <property type="entry name" value="Protein tyrosine phosphatase superfamily"/>
    <property type="match status" value="1"/>
</dbReference>
<protein>
    <recommendedName>
        <fullName evidence="2">protein-tyrosine-phosphatase</fullName>
        <ecNumber evidence="2">3.1.3.48</ecNumber>
    </recommendedName>
</protein>
<evidence type="ECO:0000313" key="9">
    <source>
        <dbReference type="EMBL" id="TFK24878.1"/>
    </source>
</evidence>
<sequence length="927" mass="99546">MLTQDPPMVKTPLSGKRFRPPTLDISQAVERKPSIQLEIGPTPVKRRADQGDDSDSDSDNDVFEDTLQLSSPDSAEGDRSAITSVFKAADVIPDMGGAEFEKELADLDELRKNVKENLKLRPIRSRNNLRVDPSLGEIPVPLPSSSSKSGTFPPPPDSSSSTASWSERIPESALSSYFTPLSETPYNNNFFPESSNGVQPQIQFTAEPVPVAVPTTNGATTPRPPPAAISAKALSQRLHSNRRPLLIDARSLAAHEAFHIRSSINIAIPSLILKRCKKPGGGFQTLSSLQQYVTTEQGKAIWGDLMGQGGPWDGDVVIYDDDMNIKDQNNVGSTAWAIIPVISPLLSYGIVHYLDGGISSAGHDPDLQTLILSGEEATSPDLPPLGSGAQASSSHQPVQQKKKGGAGLFQLDTQTTYRSRQLPELELSSAASANPSSTLTLPPIPRSPLPMMPVSSSSSSSGSLSSSTNTSPDLNSQVNIIDSTPSPPPSSLAGFRRPPPPRRPSAPNLRQLDTRSMERINTNLPKLSLRTKPMRSATLGAPPSLTLQLPNSPSHLKLAHSTHSPSSPGARGPASAYPSTDYGSYMTPYFTPPHTPKPMFTFDITAPSTPSRQRSFGFASIPDPPPTARPEGSFDAPPTTEEEDAFPHFTISTILPNFLFLGPELTTPDHVKEIKALGVKRILNIAAECDDDQGLGLRDDFEKYLKIPMRDTVEEDNITRGVREVCDFLDDARLHSAPTYVHCKAGKSRSVTAVMAYLIHANRWTLSRAYSFVLERRKGISPNIGFVSELMNFEEQELGNKSVGVQPTAPNSGASADGQDGFAAAASGGHPSGSSVNSGHGMRSQRSRAHVRDSLPPALGMEGIISIDGPMSAGGLLDRVIGDAGNDMEIKDASGRYRHARRAPVNENTLQPMRRVSKAGLESLIQG</sequence>
<dbReference type="GO" id="GO:0043409">
    <property type="term" value="P:negative regulation of MAPK cascade"/>
    <property type="evidence" value="ECO:0007669"/>
    <property type="project" value="TreeGrafter"/>
</dbReference>
<accession>A0A5C3L9H0</accession>
<dbReference type="GO" id="GO:0005737">
    <property type="term" value="C:cytoplasm"/>
    <property type="evidence" value="ECO:0007669"/>
    <property type="project" value="TreeGrafter"/>
</dbReference>
<dbReference type="OrthoDB" id="273181at2759"/>
<dbReference type="InterPro" id="IPR000387">
    <property type="entry name" value="Tyr_Pase_dom"/>
</dbReference>
<dbReference type="InterPro" id="IPR036873">
    <property type="entry name" value="Rhodanese-like_dom_sf"/>
</dbReference>
<keyword evidence="3" id="KW-0378">Hydrolase</keyword>
<dbReference type="PANTHER" id="PTHR10159:SF530">
    <property type="entry name" value="DUAL SPECIFICITY PROTEIN PHOSPHATASE DDB_G0271350-RELATED"/>
    <property type="match status" value="1"/>
</dbReference>
<dbReference type="SUPFAM" id="SSF52799">
    <property type="entry name" value="(Phosphotyrosine protein) phosphatases II"/>
    <property type="match status" value="1"/>
</dbReference>
<dbReference type="SUPFAM" id="SSF52821">
    <property type="entry name" value="Rhodanese/Cell cycle control phosphatase"/>
    <property type="match status" value="1"/>
</dbReference>
<keyword evidence="10" id="KW-1185">Reference proteome</keyword>
<reference evidence="9 10" key="1">
    <citation type="journal article" date="2019" name="Nat. Ecol. Evol.">
        <title>Megaphylogeny resolves global patterns of mushroom evolution.</title>
        <authorList>
            <person name="Varga T."/>
            <person name="Krizsan K."/>
            <person name="Foldi C."/>
            <person name="Dima B."/>
            <person name="Sanchez-Garcia M."/>
            <person name="Sanchez-Ramirez S."/>
            <person name="Szollosi G.J."/>
            <person name="Szarkandi J.G."/>
            <person name="Papp V."/>
            <person name="Albert L."/>
            <person name="Andreopoulos W."/>
            <person name="Angelini C."/>
            <person name="Antonin V."/>
            <person name="Barry K.W."/>
            <person name="Bougher N.L."/>
            <person name="Buchanan P."/>
            <person name="Buyck B."/>
            <person name="Bense V."/>
            <person name="Catcheside P."/>
            <person name="Chovatia M."/>
            <person name="Cooper J."/>
            <person name="Damon W."/>
            <person name="Desjardin D."/>
            <person name="Finy P."/>
            <person name="Geml J."/>
            <person name="Haridas S."/>
            <person name="Hughes K."/>
            <person name="Justo A."/>
            <person name="Karasinski D."/>
            <person name="Kautmanova I."/>
            <person name="Kiss B."/>
            <person name="Kocsube S."/>
            <person name="Kotiranta H."/>
            <person name="LaButti K.M."/>
            <person name="Lechner B.E."/>
            <person name="Liimatainen K."/>
            <person name="Lipzen A."/>
            <person name="Lukacs Z."/>
            <person name="Mihaltcheva S."/>
            <person name="Morgado L.N."/>
            <person name="Niskanen T."/>
            <person name="Noordeloos M.E."/>
            <person name="Ohm R.A."/>
            <person name="Ortiz-Santana B."/>
            <person name="Ovrebo C."/>
            <person name="Racz N."/>
            <person name="Riley R."/>
            <person name="Savchenko A."/>
            <person name="Shiryaev A."/>
            <person name="Soop K."/>
            <person name="Spirin V."/>
            <person name="Szebenyi C."/>
            <person name="Tomsovsky M."/>
            <person name="Tulloss R.E."/>
            <person name="Uehling J."/>
            <person name="Grigoriev I.V."/>
            <person name="Vagvolgyi C."/>
            <person name="Papp T."/>
            <person name="Martin F.M."/>
            <person name="Miettinen O."/>
            <person name="Hibbett D.S."/>
            <person name="Nagy L.G."/>
        </authorList>
    </citation>
    <scope>NUCLEOTIDE SEQUENCE [LARGE SCALE GENOMIC DNA]</scope>
    <source>
        <strain evidence="9 10">CBS 121175</strain>
    </source>
</reference>
<evidence type="ECO:0000256" key="4">
    <source>
        <dbReference type="ARBA" id="ARBA00022912"/>
    </source>
</evidence>
<feature type="domain" description="Rhodanese" evidence="8">
    <location>
        <begin position="240"/>
        <end position="370"/>
    </location>
</feature>
<evidence type="ECO:0000256" key="5">
    <source>
        <dbReference type="SAM" id="MobiDB-lite"/>
    </source>
</evidence>
<feature type="compositionally biased region" description="Polar residues" evidence="5">
    <location>
        <begin position="389"/>
        <end position="399"/>
    </location>
</feature>
<evidence type="ECO:0000259" key="8">
    <source>
        <dbReference type="PROSITE" id="PS50206"/>
    </source>
</evidence>
<dbReference type="STRING" id="230819.A0A5C3L9H0"/>
<dbReference type="PROSITE" id="PS50206">
    <property type="entry name" value="RHODANESE_3"/>
    <property type="match status" value="1"/>
</dbReference>
<dbReference type="FunFam" id="3.90.190.10:FF:000120">
    <property type="entry name" value="MAP kinase phosphatase, putative"/>
    <property type="match status" value="1"/>
</dbReference>
<feature type="compositionally biased region" description="Low complexity" evidence="5">
    <location>
        <begin position="821"/>
        <end position="835"/>
    </location>
</feature>
<dbReference type="Proteomes" id="UP000307440">
    <property type="component" value="Unassembled WGS sequence"/>
</dbReference>
<dbReference type="InterPro" id="IPR000340">
    <property type="entry name" value="Dual-sp_phosphatase_cat-dom"/>
</dbReference>
<evidence type="ECO:0000313" key="10">
    <source>
        <dbReference type="Proteomes" id="UP000307440"/>
    </source>
</evidence>
<dbReference type="CDD" id="cd14498">
    <property type="entry name" value="DSP"/>
    <property type="match status" value="1"/>
</dbReference>
<evidence type="ECO:0000259" key="7">
    <source>
        <dbReference type="PROSITE" id="PS50056"/>
    </source>
</evidence>
<dbReference type="EC" id="3.1.3.48" evidence="2"/>
<dbReference type="InterPro" id="IPR001763">
    <property type="entry name" value="Rhodanese-like_dom"/>
</dbReference>
<feature type="domain" description="Tyrosine specific protein phosphatases" evidence="7">
    <location>
        <begin position="716"/>
        <end position="780"/>
    </location>
</feature>
<feature type="compositionally biased region" description="Low complexity" evidence="5">
    <location>
        <begin position="564"/>
        <end position="576"/>
    </location>
</feature>
<evidence type="ECO:0000256" key="1">
    <source>
        <dbReference type="ARBA" id="ARBA00008601"/>
    </source>
</evidence>
<dbReference type="SMART" id="SM00195">
    <property type="entry name" value="DSPc"/>
    <property type="match status" value="1"/>
</dbReference>
<feature type="region of interest" description="Disordered" evidence="5">
    <location>
        <begin position="376"/>
        <end position="406"/>
    </location>
</feature>
<evidence type="ECO:0000256" key="3">
    <source>
        <dbReference type="ARBA" id="ARBA00022801"/>
    </source>
</evidence>
<keyword evidence="4" id="KW-0904">Protein phosphatase</keyword>
<comment type="similarity">
    <text evidence="1">Belongs to the protein-tyrosine phosphatase family. Non-receptor class dual specificity subfamily.</text>
</comment>
<name>A0A5C3L9H0_COPMA</name>
<feature type="region of interest" description="Disordered" evidence="5">
    <location>
        <begin position="602"/>
        <end position="643"/>
    </location>
</feature>